<evidence type="ECO:0000256" key="4">
    <source>
        <dbReference type="ARBA" id="ARBA00016244"/>
    </source>
</evidence>
<keyword evidence="6 7" id="KW-0975">Bacterial flagellum</keyword>
<dbReference type="InterPro" id="IPR053927">
    <property type="entry name" value="FlgK_helical"/>
</dbReference>
<keyword evidence="12" id="KW-1185">Reference proteome</keyword>
<feature type="domain" description="Flagellar hook-associated protein FlgK helical" evidence="10">
    <location>
        <begin position="102"/>
        <end position="323"/>
    </location>
</feature>
<reference evidence="11 12" key="1">
    <citation type="submission" date="2019-07" db="EMBL/GenBank/DDBJ databases">
        <title>Genomic Encyclopedia of Type Strains, Phase I: the one thousand microbial genomes (KMG-I) project.</title>
        <authorList>
            <person name="Kyrpides N."/>
        </authorList>
    </citation>
    <scope>NUCLEOTIDE SEQUENCE [LARGE SCALE GENOMIC DNA]</scope>
    <source>
        <strain evidence="11 12">DSM 16647</strain>
    </source>
</reference>
<dbReference type="Proteomes" id="UP000322294">
    <property type="component" value="Unassembled WGS sequence"/>
</dbReference>
<dbReference type="GO" id="GO:0005198">
    <property type="term" value="F:structural molecule activity"/>
    <property type="evidence" value="ECO:0007669"/>
    <property type="project" value="UniProtKB-UniRule"/>
</dbReference>
<feature type="domain" description="Flagellar basal body rod protein N-terminal" evidence="8">
    <location>
        <begin position="8"/>
        <end position="37"/>
    </location>
</feature>
<dbReference type="GO" id="GO:0009424">
    <property type="term" value="C:bacterial-type flagellum hook"/>
    <property type="evidence" value="ECO:0007669"/>
    <property type="project" value="UniProtKB-UniRule"/>
</dbReference>
<evidence type="ECO:0000259" key="9">
    <source>
        <dbReference type="Pfam" id="PF06429"/>
    </source>
</evidence>
<dbReference type="PRINTS" id="PR01005">
    <property type="entry name" value="FLGHOOKAP1"/>
</dbReference>
<sequence>MYSGFFGIEIAKRALFAQQRAQENVSHNVANANTPGYSRQRPVLEATYTKPWAGMYTAAGAAQAGTGVRVADIVRIRDTFTDMQYRNENSSLGQWSVQADILRQVEAVFNEPSDIGVSSVLTQFWQALEELSKNPEAIEIRETVKERAVTLADTVNHVTTKLTEMLDDINFRISVKVDEVNTLARQIADLNAQIQQMEITGITASDLRDKRDVLLDDLSKLVNINTYEDENGVFTVNVGGAILVKGNDYEIMSFDGANIKWQVYNTPVNIAKGELKGLLELRDQKVKTYLDSIKTFAQTLAGEFNKIHKSGYDLKGDPGEDFFIYNDSLSGSILSVNPNILKDVKLIAAAQDPDAVPGDNRNALKLADLKYVKLFSQSSTLDEYYGSLIARLGIDSQQSIRMTESQEFMVSQLDEQRKAVSSVSLDEEMSRMIMFQHAYNAAARMVTAIDEMLDIVVNRMGITGR</sequence>
<dbReference type="OrthoDB" id="9802553at2"/>
<evidence type="ECO:0000256" key="3">
    <source>
        <dbReference type="ARBA" id="ARBA00009677"/>
    </source>
</evidence>
<dbReference type="InterPro" id="IPR001444">
    <property type="entry name" value="Flag_bb_rod_N"/>
</dbReference>
<dbReference type="GO" id="GO:0044780">
    <property type="term" value="P:bacterial-type flagellum assembly"/>
    <property type="evidence" value="ECO:0007669"/>
    <property type="project" value="InterPro"/>
</dbReference>
<evidence type="ECO:0000256" key="1">
    <source>
        <dbReference type="ARBA" id="ARBA00004365"/>
    </source>
</evidence>
<dbReference type="Pfam" id="PF22638">
    <property type="entry name" value="FlgK_D1"/>
    <property type="match status" value="1"/>
</dbReference>
<name>A0A5S5AK01_9FIRM</name>
<evidence type="ECO:0000259" key="8">
    <source>
        <dbReference type="Pfam" id="PF00460"/>
    </source>
</evidence>
<evidence type="ECO:0000256" key="2">
    <source>
        <dbReference type="ARBA" id="ARBA00004613"/>
    </source>
</evidence>
<evidence type="ECO:0000313" key="12">
    <source>
        <dbReference type="Proteomes" id="UP000322294"/>
    </source>
</evidence>
<evidence type="ECO:0000313" key="11">
    <source>
        <dbReference type="EMBL" id="TYP50914.1"/>
    </source>
</evidence>
<keyword evidence="11" id="KW-0282">Flagellum</keyword>
<keyword evidence="11" id="KW-0969">Cilium</keyword>
<dbReference type="EMBL" id="VNHO01000024">
    <property type="protein sequence ID" value="TYP50914.1"/>
    <property type="molecule type" value="Genomic_DNA"/>
</dbReference>
<comment type="caution">
    <text evidence="11">The sequence shown here is derived from an EMBL/GenBank/DDBJ whole genome shotgun (WGS) entry which is preliminary data.</text>
</comment>
<dbReference type="PANTHER" id="PTHR30033">
    <property type="entry name" value="FLAGELLAR HOOK-ASSOCIATED PROTEIN 1"/>
    <property type="match status" value="1"/>
</dbReference>
<dbReference type="PANTHER" id="PTHR30033:SF1">
    <property type="entry name" value="FLAGELLAR HOOK-ASSOCIATED PROTEIN 1"/>
    <property type="match status" value="1"/>
</dbReference>
<evidence type="ECO:0000259" key="10">
    <source>
        <dbReference type="Pfam" id="PF22638"/>
    </source>
</evidence>
<evidence type="ECO:0000256" key="7">
    <source>
        <dbReference type="RuleBase" id="RU362065"/>
    </source>
</evidence>
<dbReference type="InterPro" id="IPR002371">
    <property type="entry name" value="FlgK"/>
</dbReference>
<proteinExistence type="inferred from homology"/>
<dbReference type="AlphaFoldDB" id="A0A5S5AK01"/>
<dbReference type="InterPro" id="IPR010930">
    <property type="entry name" value="Flg_bb/hook_C_dom"/>
</dbReference>
<dbReference type="SUPFAM" id="SSF64518">
    <property type="entry name" value="Phase 1 flagellin"/>
    <property type="match status" value="1"/>
</dbReference>
<gene>
    <name evidence="7" type="primary">flgK</name>
    <name evidence="11" type="ORF">LZ11_01969</name>
</gene>
<keyword evidence="5 7" id="KW-0964">Secreted</keyword>
<dbReference type="GO" id="GO:0005576">
    <property type="term" value="C:extracellular region"/>
    <property type="evidence" value="ECO:0007669"/>
    <property type="project" value="UniProtKB-SubCell"/>
</dbReference>
<dbReference type="RefSeq" id="WP_148867668.1">
    <property type="nucleotide sequence ID" value="NZ_VNHO01000024.1"/>
</dbReference>
<comment type="similarity">
    <text evidence="3 7">Belongs to the flagella basal body rod proteins family.</text>
</comment>
<dbReference type="NCBIfam" id="TIGR02492">
    <property type="entry name" value="flgK_ends"/>
    <property type="match status" value="1"/>
</dbReference>
<evidence type="ECO:0000256" key="6">
    <source>
        <dbReference type="ARBA" id="ARBA00023143"/>
    </source>
</evidence>
<organism evidence="11 12">
    <name type="scientific">Thermosediminibacter litoriperuensis</name>
    <dbReference type="NCBI Taxonomy" id="291989"/>
    <lineage>
        <taxon>Bacteria</taxon>
        <taxon>Bacillati</taxon>
        <taxon>Bacillota</taxon>
        <taxon>Clostridia</taxon>
        <taxon>Thermosediminibacterales</taxon>
        <taxon>Thermosediminibacteraceae</taxon>
        <taxon>Thermosediminibacter</taxon>
    </lineage>
</organism>
<keyword evidence="11" id="KW-0966">Cell projection</keyword>
<evidence type="ECO:0000256" key="5">
    <source>
        <dbReference type="ARBA" id="ARBA00022525"/>
    </source>
</evidence>
<dbReference type="Pfam" id="PF00460">
    <property type="entry name" value="Flg_bb_rod"/>
    <property type="match status" value="1"/>
</dbReference>
<protein>
    <recommendedName>
        <fullName evidence="4 7">Flagellar hook-associated protein 1</fullName>
        <shortName evidence="7">HAP1</shortName>
    </recommendedName>
</protein>
<comment type="subcellular location">
    <subcellularLocation>
        <location evidence="1 7">Bacterial flagellum</location>
    </subcellularLocation>
    <subcellularLocation>
        <location evidence="2 7">Secreted</location>
    </subcellularLocation>
</comment>
<dbReference type="Pfam" id="PF06429">
    <property type="entry name" value="Flg_bbr_C"/>
    <property type="match status" value="1"/>
</dbReference>
<feature type="domain" description="Flagellar basal-body/hook protein C-terminal" evidence="9">
    <location>
        <begin position="421"/>
        <end position="457"/>
    </location>
</feature>
<accession>A0A5S5AK01</accession>